<proteinExistence type="predicted"/>
<dbReference type="AlphaFoldDB" id="A0A0C1TNS2"/>
<evidence type="ECO:0008006" key="5">
    <source>
        <dbReference type="Google" id="ProtNLM"/>
    </source>
</evidence>
<feature type="transmembrane region" description="Helical" evidence="2">
    <location>
        <begin position="44"/>
        <end position="64"/>
    </location>
</feature>
<keyword evidence="2" id="KW-0812">Transmembrane</keyword>
<dbReference type="Proteomes" id="UP000031433">
    <property type="component" value="Unassembled WGS sequence"/>
</dbReference>
<evidence type="ECO:0000256" key="1">
    <source>
        <dbReference type="SAM" id="MobiDB-lite"/>
    </source>
</evidence>
<name>A0A0C1TNS2_9BACT</name>
<feature type="compositionally biased region" description="Pro residues" evidence="1">
    <location>
        <begin position="125"/>
        <end position="143"/>
    </location>
</feature>
<sequence length="232" mass="24333">MSLILDALRKMEQERKARRGATENIRPDVLGHRGAQRSDSRKRWLFAAGAAVILLAGLAAGLLLKGGNDATRTAAVQRRDAGRTAPLTAGYQDEGTESALAPAPVPQPPVPQPQLQPAPAVEAPRPVPAPPAAAVPRPVPAAPRPDEEEEESAPAVRAPSAPAPVAVTQPSDLSVTGIAWQDERRLRRAVVNGTLVAEGNVVAGARIVSIGERKVRFSKDGRTFDVPLSGGH</sequence>
<feature type="region of interest" description="Disordered" evidence="1">
    <location>
        <begin position="97"/>
        <end position="169"/>
    </location>
</feature>
<dbReference type="RefSeq" id="WP_039645059.1">
    <property type="nucleotide sequence ID" value="NZ_JXBL01000001.1"/>
</dbReference>
<protein>
    <recommendedName>
        <fullName evidence="5">General secretion pathway protein GspB</fullName>
    </recommendedName>
</protein>
<gene>
    <name evidence="3" type="ORF">SE37_07380</name>
</gene>
<organism evidence="3 4">
    <name type="scientific">Geobacter soli</name>
    <dbReference type="NCBI Taxonomy" id="1510391"/>
    <lineage>
        <taxon>Bacteria</taxon>
        <taxon>Pseudomonadati</taxon>
        <taxon>Thermodesulfobacteriota</taxon>
        <taxon>Desulfuromonadia</taxon>
        <taxon>Geobacterales</taxon>
        <taxon>Geobacteraceae</taxon>
        <taxon>Geobacter</taxon>
    </lineage>
</organism>
<accession>A0A0C1TNS2</accession>
<feature type="compositionally biased region" description="Pro residues" evidence="1">
    <location>
        <begin position="103"/>
        <end position="116"/>
    </location>
</feature>
<keyword evidence="2" id="KW-1133">Transmembrane helix</keyword>
<evidence type="ECO:0000313" key="4">
    <source>
        <dbReference type="Proteomes" id="UP000031433"/>
    </source>
</evidence>
<keyword evidence="2" id="KW-0472">Membrane</keyword>
<comment type="caution">
    <text evidence="3">The sequence shown here is derived from an EMBL/GenBank/DDBJ whole genome shotgun (WGS) entry which is preliminary data.</text>
</comment>
<feature type="compositionally biased region" description="Low complexity" evidence="1">
    <location>
        <begin position="153"/>
        <end position="167"/>
    </location>
</feature>
<keyword evidence="4" id="KW-1185">Reference proteome</keyword>
<evidence type="ECO:0000313" key="3">
    <source>
        <dbReference type="EMBL" id="KIE42464.1"/>
    </source>
</evidence>
<reference evidence="3 4" key="1">
    <citation type="submission" date="2015-01" db="EMBL/GenBank/DDBJ databases">
        <title>Genome sequence of the anaerobic bacterium Geobacter soli GSS01, a dissimilatory Fe(III) reducer from soil.</title>
        <authorList>
            <person name="Yang G."/>
            <person name="Zhou S."/>
        </authorList>
    </citation>
    <scope>NUCLEOTIDE SEQUENCE [LARGE SCALE GENOMIC DNA]</scope>
    <source>
        <strain evidence="3 4">GSS01</strain>
    </source>
</reference>
<evidence type="ECO:0000256" key="2">
    <source>
        <dbReference type="SAM" id="Phobius"/>
    </source>
</evidence>
<dbReference type="EMBL" id="JXBL01000001">
    <property type="protein sequence ID" value="KIE42464.1"/>
    <property type="molecule type" value="Genomic_DNA"/>
</dbReference>